<evidence type="ECO:0000256" key="7">
    <source>
        <dbReference type="SAM" id="SignalP"/>
    </source>
</evidence>
<feature type="domain" description="Cytochrome c" evidence="8">
    <location>
        <begin position="21"/>
        <end position="99"/>
    </location>
</feature>
<evidence type="ECO:0000313" key="10">
    <source>
        <dbReference type="Proteomes" id="UP000192342"/>
    </source>
</evidence>
<dbReference type="GO" id="GO:0009055">
    <property type="term" value="F:electron transfer activity"/>
    <property type="evidence" value="ECO:0007669"/>
    <property type="project" value="InterPro"/>
</dbReference>
<dbReference type="PANTHER" id="PTHR33751:SF9">
    <property type="entry name" value="CYTOCHROME C4"/>
    <property type="match status" value="1"/>
</dbReference>
<evidence type="ECO:0000256" key="6">
    <source>
        <dbReference type="PROSITE-ProRule" id="PRU00433"/>
    </source>
</evidence>
<keyword evidence="4" id="KW-0249">Electron transport</keyword>
<dbReference type="GO" id="GO:0046872">
    <property type="term" value="F:metal ion binding"/>
    <property type="evidence" value="ECO:0007669"/>
    <property type="project" value="UniProtKB-KW"/>
</dbReference>
<name>A0A1Y1SIA3_9GAMM</name>
<keyword evidence="7" id="KW-0732">Signal</keyword>
<dbReference type="RefSeq" id="WP_083560476.1">
    <property type="nucleotide sequence ID" value="NZ_AQQV01000001.1"/>
</dbReference>
<keyword evidence="10" id="KW-1185">Reference proteome</keyword>
<dbReference type="InterPro" id="IPR036909">
    <property type="entry name" value="Cyt_c-like_dom_sf"/>
</dbReference>
<reference evidence="9 10" key="1">
    <citation type="submission" date="2013-04" db="EMBL/GenBank/DDBJ databases">
        <title>Oceanococcus atlanticus 22II-S10r2 Genome Sequencing.</title>
        <authorList>
            <person name="Lai Q."/>
            <person name="Li G."/>
            <person name="Shao Z."/>
        </authorList>
    </citation>
    <scope>NUCLEOTIDE SEQUENCE [LARGE SCALE GENOMIC DNA]</scope>
    <source>
        <strain evidence="9 10">22II-S10r2</strain>
    </source>
</reference>
<gene>
    <name evidence="9" type="ORF">ATO7_05970</name>
</gene>
<dbReference type="STRING" id="1317117.ATO7_05970"/>
<dbReference type="AlphaFoldDB" id="A0A1Y1SIA3"/>
<keyword evidence="3 6" id="KW-0479">Metal-binding</keyword>
<dbReference type="SUPFAM" id="SSF46626">
    <property type="entry name" value="Cytochrome c"/>
    <property type="match status" value="1"/>
</dbReference>
<keyword evidence="5 6" id="KW-0408">Iron</keyword>
<dbReference type="InterPro" id="IPR009056">
    <property type="entry name" value="Cyt_c-like_dom"/>
</dbReference>
<evidence type="ECO:0000256" key="3">
    <source>
        <dbReference type="ARBA" id="ARBA00022723"/>
    </source>
</evidence>
<dbReference type="PROSITE" id="PS51007">
    <property type="entry name" value="CYTC"/>
    <property type="match status" value="1"/>
</dbReference>
<dbReference type="PANTHER" id="PTHR33751">
    <property type="entry name" value="CBB3-TYPE CYTOCHROME C OXIDASE SUBUNIT FIXP"/>
    <property type="match status" value="1"/>
</dbReference>
<dbReference type="Gene3D" id="1.10.760.10">
    <property type="entry name" value="Cytochrome c-like domain"/>
    <property type="match status" value="1"/>
</dbReference>
<evidence type="ECO:0000256" key="2">
    <source>
        <dbReference type="ARBA" id="ARBA00022617"/>
    </source>
</evidence>
<evidence type="ECO:0000259" key="8">
    <source>
        <dbReference type="PROSITE" id="PS51007"/>
    </source>
</evidence>
<proteinExistence type="predicted"/>
<evidence type="ECO:0000256" key="4">
    <source>
        <dbReference type="ARBA" id="ARBA00022982"/>
    </source>
</evidence>
<dbReference type="Proteomes" id="UP000192342">
    <property type="component" value="Unassembled WGS sequence"/>
</dbReference>
<dbReference type="OrthoDB" id="9796421at2"/>
<keyword evidence="1" id="KW-0813">Transport</keyword>
<feature type="chain" id="PRO_5012417692" evidence="7">
    <location>
        <begin position="20"/>
        <end position="109"/>
    </location>
</feature>
<protein>
    <submittedName>
        <fullName evidence="9">Cytochrome c class I</fullName>
    </submittedName>
</protein>
<comment type="caution">
    <text evidence="9">The sequence shown here is derived from an EMBL/GenBank/DDBJ whole genome shotgun (WGS) entry which is preliminary data.</text>
</comment>
<dbReference type="EMBL" id="AQQV01000001">
    <property type="protein sequence ID" value="ORE89403.1"/>
    <property type="molecule type" value="Genomic_DNA"/>
</dbReference>
<feature type="signal peptide" evidence="7">
    <location>
        <begin position="1"/>
        <end position="19"/>
    </location>
</feature>
<evidence type="ECO:0000256" key="5">
    <source>
        <dbReference type="ARBA" id="ARBA00023004"/>
    </source>
</evidence>
<sequence>MRKLIAIAALGLSTSFAHAAGDPVAGEKKAAPCAACHGANGMSPSPAFPNIAGQHASYLIVALEQYQSGDRNNPIMAGQAANLSAQDIEDLAAYYAQQSGLYTPKYEQQ</sequence>
<dbReference type="GO" id="GO:0020037">
    <property type="term" value="F:heme binding"/>
    <property type="evidence" value="ECO:0007669"/>
    <property type="project" value="InterPro"/>
</dbReference>
<evidence type="ECO:0000313" key="9">
    <source>
        <dbReference type="EMBL" id="ORE89403.1"/>
    </source>
</evidence>
<keyword evidence="2 6" id="KW-0349">Heme</keyword>
<dbReference type="Pfam" id="PF00034">
    <property type="entry name" value="Cytochrom_C"/>
    <property type="match status" value="1"/>
</dbReference>
<dbReference type="InterPro" id="IPR050597">
    <property type="entry name" value="Cytochrome_c_Oxidase_Subunit"/>
</dbReference>
<evidence type="ECO:0000256" key="1">
    <source>
        <dbReference type="ARBA" id="ARBA00022448"/>
    </source>
</evidence>
<accession>A0A1Y1SIA3</accession>
<organism evidence="9 10">
    <name type="scientific">Oceanococcus atlanticus</name>
    <dbReference type="NCBI Taxonomy" id="1317117"/>
    <lineage>
        <taxon>Bacteria</taxon>
        <taxon>Pseudomonadati</taxon>
        <taxon>Pseudomonadota</taxon>
        <taxon>Gammaproteobacteria</taxon>
        <taxon>Chromatiales</taxon>
        <taxon>Oceanococcaceae</taxon>
        <taxon>Oceanococcus</taxon>
    </lineage>
</organism>